<evidence type="ECO:0000313" key="3">
    <source>
        <dbReference type="WBParaSite" id="Hba_10989"/>
    </source>
</evidence>
<dbReference type="Gene3D" id="1.25.40.20">
    <property type="entry name" value="Ankyrin repeat-containing domain"/>
    <property type="match status" value="1"/>
</dbReference>
<dbReference type="InterPro" id="IPR036770">
    <property type="entry name" value="Ankyrin_rpt-contain_sf"/>
</dbReference>
<feature type="compositionally biased region" description="Polar residues" evidence="1">
    <location>
        <begin position="224"/>
        <end position="233"/>
    </location>
</feature>
<name>A0A1I7X0R4_HETBA</name>
<dbReference type="Proteomes" id="UP000095283">
    <property type="component" value="Unplaced"/>
</dbReference>
<dbReference type="AlphaFoldDB" id="A0A1I7X0R4"/>
<accession>A0A1I7X0R4</accession>
<evidence type="ECO:0000256" key="1">
    <source>
        <dbReference type="SAM" id="MobiDB-lite"/>
    </source>
</evidence>
<sequence length="373" mass="41551">MNKISTNADGSDILSAELNLEDPFDDPALVTNLFKYIHNILAFLDILWQDANGNSALMLAAAENRVLHVKGILTMAVDRGTLRQVLEMRNNEGLTALDMAVSADSETCAMLIKRFSKEGLKTRPRLRGMSFSKRSSGETNEDDIAIELEDGSTDPKLGSFVRKHSNFNNNKSAHVRFAHQRTISGDSLTSFPSSSPTVNPPETSKIALMGEKLRSIFASKKENIASQQNSQFSPEKEKEEPVEDNSFRSSPWSQPGHPVRLPPLANLRRRATSRASTLSLHERGQIKAPATAGYTVKQNDDGVMSSRKDIQFLAFSERIVDDPASRIIVKKEQFCGQRRIAPMKSVIFSDDTKSNLDDPDGCNFYWRGLRNEF</sequence>
<protein>
    <submittedName>
        <fullName evidence="3">ANK_REP_REGION domain-containing protein</fullName>
    </submittedName>
</protein>
<evidence type="ECO:0000313" key="2">
    <source>
        <dbReference type="Proteomes" id="UP000095283"/>
    </source>
</evidence>
<reference evidence="3" key="1">
    <citation type="submission" date="2016-11" db="UniProtKB">
        <authorList>
            <consortium name="WormBaseParasite"/>
        </authorList>
    </citation>
    <scope>IDENTIFICATION</scope>
</reference>
<organism evidence="2 3">
    <name type="scientific">Heterorhabditis bacteriophora</name>
    <name type="common">Entomopathogenic nematode worm</name>
    <dbReference type="NCBI Taxonomy" id="37862"/>
    <lineage>
        <taxon>Eukaryota</taxon>
        <taxon>Metazoa</taxon>
        <taxon>Ecdysozoa</taxon>
        <taxon>Nematoda</taxon>
        <taxon>Chromadorea</taxon>
        <taxon>Rhabditida</taxon>
        <taxon>Rhabditina</taxon>
        <taxon>Rhabditomorpha</taxon>
        <taxon>Strongyloidea</taxon>
        <taxon>Heterorhabditidae</taxon>
        <taxon>Heterorhabditis</taxon>
    </lineage>
</organism>
<keyword evidence="2" id="KW-1185">Reference proteome</keyword>
<dbReference type="WBParaSite" id="Hba_10989">
    <property type="protein sequence ID" value="Hba_10989"/>
    <property type="gene ID" value="Hba_10989"/>
</dbReference>
<dbReference type="SUPFAM" id="SSF48403">
    <property type="entry name" value="Ankyrin repeat"/>
    <property type="match status" value="1"/>
</dbReference>
<proteinExistence type="predicted"/>
<feature type="region of interest" description="Disordered" evidence="1">
    <location>
        <begin position="223"/>
        <end position="262"/>
    </location>
</feature>